<dbReference type="SUPFAM" id="SSF48695">
    <property type="entry name" value="Multiheme cytochromes"/>
    <property type="match status" value="1"/>
</dbReference>
<keyword evidence="7" id="KW-1185">Reference proteome</keyword>
<dbReference type="Pfam" id="PF13432">
    <property type="entry name" value="TPR_16"/>
    <property type="match status" value="1"/>
</dbReference>
<dbReference type="SMART" id="SM00028">
    <property type="entry name" value="TPR"/>
    <property type="match status" value="4"/>
</dbReference>
<feature type="domain" description="Cytochrome c-552/4" evidence="5">
    <location>
        <begin position="27"/>
        <end position="52"/>
    </location>
</feature>
<keyword evidence="2" id="KW-0802">TPR repeat</keyword>
<dbReference type="Pfam" id="PF02335">
    <property type="entry name" value="Cytochrom_C552"/>
    <property type="match status" value="1"/>
</dbReference>
<dbReference type="InterPro" id="IPR003321">
    <property type="entry name" value="Cyt_c552"/>
</dbReference>
<proteinExistence type="predicted"/>
<dbReference type="PANTHER" id="PTHR35038">
    <property type="entry name" value="DISSIMILATORY SULFITE REDUCTASE SIRA"/>
    <property type="match status" value="1"/>
</dbReference>
<dbReference type="EMBL" id="JBFRYB010000001">
    <property type="protein sequence ID" value="MEX1666576.1"/>
    <property type="molecule type" value="Genomic_DNA"/>
</dbReference>
<dbReference type="InterPro" id="IPR011990">
    <property type="entry name" value="TPR-like_helical_dom_sf"/>
</dbReference>
<reference evidence="6 7" key="1">
    <citation type="journal article" date="2011" name="Int. J. Syst. Evol. Microbiol.">
        <title>Zhongshania antarctica gen. nov., sp. nov. and Zhongshania guokunii sp. nov., gammaproteobacteria respectively isolated from coastal attached (fast) ice and surface seawater of the Antarctic.</title>
        <authorList>
            <person name="Li H.J."/>
            <person name="Zhang X.Y."/>
            <person name="Chen C.X."/>
            <person name="Zhang Y.J."/>
            <person name="Gao Z.M."/>
            <person name="Yu Y."/>
            <person name="Chen X.L."/>
            <person name="Chen B."/>
            <person name="Zhang Y.Z."/>
        </authorList>
    </citation>
    <scope>NUCLEOTIDE SEQUENCE [LARGE SCALE GENOMIC DNA]</scope>
    <source>
        <strain evidence="6 7">R06B22</strain>
    </source>
</reference>
<dbReference type="InterPro" id="IPR010177">
    <property type="entry name" value="Paired_CXXCH_1"/>
</dbReference>
<dbReference type="Gene3D" id="1.10.1130.10">
    <property type="entry name" value="Flavocytochrome C3, Chain A"/>
    <property type="match status" value="2"/>
</dbReference>
<evidence type="ECO:0000313" key="6">
    <source>
        <dbReference type="EMBL" id="MEX1666576.1"/>
    </source>
</evidence>
<feature type="chain" id="PRO_5045335924" evidence="3">
    <location>
        <begin position="24"/>
        <end position="745"/>
    </location>
</feature>
<feature type="domain" description="Cytochrome c-552/4" evidence="5">
    <location>
        <begin position="152"/>
        <end position="192"/>
    </location>
</feature>
<dbReference type="PANTHER" id="PTHR35038:SF8">
    <property type="entry name" value="C-TYPE POLYHEME CYTOCHROME OMCC"/>
    <property type="match status" value="1"/>
</dbReference>
<evidence type="ECO:0000256" key="1">
    <source>
        <dbReference type="ARBA" id="ARBA00022729"/>
    </source>
</evidence>
<dbReference type="Proteomes" id="UP001557484">
    <property type="component" value="Unassembled WGS sequence"/>
</dbReference>
<dbReference type="RefSeq" id="WP_368376650.1">
    <property type="nucleotide sequence ID" value="NZ_JBFRYB010000001.1"/>
</dbReference>
<evidence type="ECO:0000313" key="7">
    <source>
        <dbReference type="Proteomes" id="UP001557484"/>
    </source>
</evidence>
<sequence>MITKLQILWASLLLSISPMLCVAQDMQCHDCHEQQASAWQASHHAKSMEIASPASVLGDFKGGGAAHNGSQFTFSRMAQKYIVNIQNPKLETETYQIQYTFGFTPLQQYLIELPGGKFQALPIAWDSRPQSEGGQRWYDLESDLPWDHFGYTWNTSCAECHSTKLEKNYNPDTQSFSTRWQEINVSCTACHGDADSHREWLNNEQPSSSKYAGFPATLAESGSWTLYDGASIASRSSAPPAQQQLSSCAQCHAHRRIIDEWSLDKAIDDHIDISLISPPLYYPDGQIHGEVFVAGSFMQSKMHQAGVVCSNCHEPHSLELRAEGNALCTQCHVPAVFDTPIHHGHVQDASGSQCVDCHMPTTTYMGVDERRDHRFGIPNPQQTISDNIPNACNQCHIDKSPEWAAKSIVQRSEKPAIRDQHARVFSRHDSQQGLATAELQSIINDTALPSIIRASALIRSNTGADRQSLISAITQLRDDSPLVRMAAVRAFTPQPLNIKKQYLWALGKDRSKLVRLEVAKLLSPLRAADPSLDAEQSAFLETLIKEYETALYINADNPATLLNLSSLYLDTQRPHKAEQALRKAMAIDAEYSPAYINLADLYRAQGQHPRSLSTLLDATALIPKDASLHYALGLAYFRSKDYQRGVAAISVAATLDPENASYLYLYAVALEQTGESSQAIKELHRFIEAFPGNRQNLELLARYEIKYGAAAHALKHLESWLALEPDSEVARQLHQAASRQTRKPE</sequence>
<evidence type="ECO:0000259" key="5">
    <source>
        <dbReference type="Pfam" id="PF13435"/>
    </source>
</evidence>
<evidence type="ECO:0000256" key="3">
    <source>
        <dbReference type="SAM" id="SignalP"/>
    </source>
</evidence>
<dbReference type="PROSITE" id="PS50005">
    <property type="entry name" value="TPR"/>
    <property type="match status" value="1"/>
</dbReference>
<protein>
    <submittedName>
        <fullName evidence="6">Ammonia-forming cytochrome c nitrite reductase subunit c552</fullName>
    </submittedName>
</protein>
<dbReference type="Pfam" id="PF13435">
    <property type="entry name" value="Cytochrome_C554"/>
    <property type="match status" value="2"/>
</dbReference>
<evidence type="ECO:0000259" key="4">
    <source>
        <dbReference type="Pfam" id="PF09699"/>
    </source>
</evidence>
<dbReference type="Pfam" id="PF13181">
    <property type="entry name" value="TPR_8"/>
    <property type="match status" value="1"/>
</dbReference>
<dbReference type="InterPro" id="IPR051829">
    <property type="entry name" value="Multiheme_Cytochr_ET"/>
</dbReference>
<feature type="domain" description="Doubled CXXCH motif" evidence="4">
    <location>
        <begin position="309"/>
        <end position="333"/>
    </location>
</feature>
<feature type="repeat" description="TPR" evidence="2">
    <location>
        <begin position="626"/>
        <end position="659"/>
    </location>
</feature>
<accession>A0ABV3TY74</accession>
<gene>
    <name evidence="6" type="ORF">AB4875_13865</name>
</gene>
<feature type="signal peptide" evidence="3">
    <location>
        <begin position="1"/>
        <end position="23"/>
    </location>
</feature>
<dbReference type="InterPro" id="IPR023155">
    <property type="entry name" value="Cyt_c-552/4"/>
</dbReference>
<dbReference type="Pfam" id="PF09699">
    <property type="entry name" value="Paired_CXXCH_1"/>
    <property type="match status" value="1"/>
</dbReference>
<organism evidence="6 7">
    <name type="scientific">Zhongshania arctica</name>
    <dbReference type="NCBI Taxonomy" id="3238302"/>
    <lineage>
        <taxon>Bacteria</taxon>
        <taxon>Pseudomonadati</taxon>
        <taxon>Pseudomonadota</taxon>
        <taxon>Gammaproteobacteria</taxon>
        <taxon>Cellvibrionales</taxon>
        <taxon>Spongiibacteraceae</taxon>
        <taxon>Zhongshania</taxon>
    </lineage>
</organism>
<name>A0ABV3TY74_9GAMM</name>
<dbReference type="InterPro" id="IPR019734">
    <property type="entry name" value="TPR_rpt"/>
</dbReference>
<evidence type="ECO:0000256" key="2">
    <source>
        <dbReference type="PROSITE-ProRule" id="PRU00339"/>
    </source>
</evidence>
<keyword evidence="1 3" id="KW-0732">Signal</keyword>
<comment type="caution">
    <text evidence="6">The sequence shown here is derived from an EMBL/GenBank/DDBJ whole genome shotgun (WGS) entry which is preliminary data.</text>
</comment>
<dbReference type="InterPro" id="IPR036280">
    <property type="entry name" value="Multihaem_cyt_sf"/>
</dbReference>
<dbReference type="SUPFAM" id="SSF48452">
    <property type="entry name" value="TPR-like"/>
    <property type="match status" value="1"/>
</dbReference>
<dbReference type="Gene3D" id="1.25.40.10">
    <property type="entry name" value="Tetratricopeptide repeat domain"/>
    <property type="match status" value="1"/>
</dbReference>